<dbReference type="RefSeq" id="WP_169859921.1">
    <property type="nucleotide sequence ID" value="NZ_CP053021.1"/>
</dbReference>
<dbReference type="AlphaFoldDB" id="A0A6M4G0W9"/>
<feature type="region of interest" description="Disordered" evidence="1">
    <location>
        <begin position="113"/>
        <end position="152"/>
    </location>
</feature>
<dbReference type="EMBL" id="CP053021">
    <property type="protein sequence ID" value="QJR00881.1"/>
    <property type="molecule type" value="Genomic_DNA"/>
</dbReference>
<accession>A0A6M4G0W9</accession>
<proteinExistence type="predicted"/>
<feature type="compositionally biased region" description="Low complexity" evidence="1">
    <location>
        <begin position="115"/>
        <end position="134"/>
    </location>
</feature>
<feature type="compositionally biased region" description="Basic residues" evidence="1">
    <location>
        <begin position="135"/>
        <end position="152"/>
    </location>
</feature>
<reference evidence="2 3" key="1">
    <citation type="submission" date="2020-04" db="EMBL/GenBank/DDBJ databases">
        <title>The Whole Genome Analysis of High salt-tolerant Sphingobium yanoikuyae YC-XJ2 with Aryl organophosphorus flame retardants (aryl-OPFRs)-degrading capacity and characteristics of Related phosphotriesterase.</title>
        <authorList>
            <person name="Li X."/>
        </authorList>
    </citation>
    <scope>NUCLEOTIDE SEQUENCE [LARGE SCALE GENOMIC DNA]</scope>
    <source>
        <strain evidence="2 3">YC-XJ2</strain>
    </source>
</reference>
<evidence type="ECO:0000313" key="2">
    <source>
        <dbReference type="EMBL" id="QJR00881.1"/>
    </source>
</evidence>
<name>A0A6M4G0W9_SPHYA</name>
<dbReference type="Proteomes" id="UP000502611">
    <property type="component" value="Chromosome"/>
</dbReference>
<gene>
    <name evidence="2" type="ORF">HH800_00915</name>
</gene>
<evidence type="ECO:0000313" key="3">
    <source>
        <dbReference type="Proteomes" id="UP000502611"/>
    </source>
</evidence>
<evidence type="ECO:0000256" key="1">
    <source>
        <dbReference type="SAM" id="MobiDB-lite"/>
    </source>
</evidence>
<organism evidence="2 3">
    <name type="scientific">Sphingobium yanoikuyae</name>
    <name type="common">Sphingomonas yanoikuyae</name>
    <dbReference type="NCBI Taxonomy" id="13690"/>
    <lineage>
        <taxon>Bacteria</taxon>
        <taxon>Pseudomonadati</taxon>
        <taxon>Pseudomonadota</taxon>
        <taxon>Alphaproteobacteria</taxon>
        <taxon>Sphingomonadales</taxon>
        <taxon>Sphingomonadaceae</taxon>
        <taxon>Sphingobium</taxon>
    </lineage>
</organism>
<protein>
    <submittedName>
        <fullName evidence="2">Uncharacterized protein</fullName>
    </submittedName>
</protein>
<sequence>MLANKHKGEVAFPGVDVIGFEGGGILLFDFNALAAVETVLKDMIEDIGTRVLTSPSAMITVMQAALEEHHGAVDPRTAGKIIQAIGREQASELLAESYLLCFPEAAQGGDADPLAAAKAAHGTSPSAGASGSKSGSRKKPSGGKRRGSSPKP</sequence>